<accession>A0ACB8Q885</accession>
<sequence length="549" mass="59412">MTLAQNTLFLVLCTAVYAVNPTVILDNGTFIGSALGTIDSFLGIPFALPPVGELRFRAPQPNDPYRGLYNAGAFGPACIQQPLNLPDIVNPTALSSLTEILSALPTPAAEDEDCLTLDIVKPAGVTSESKLPVVYWIFGGGFEIGYSAIYNGSAIVERSLELGMPVVYVAVNYRLSALGFPAGKETREAGNGNLGFQDQREGLRWVQKYIAAFGGDPTKVMIWGESAGAISVAAQMLMNNGDTEGLFRAAFAESGSPIPTNTVESNQAIMDKFVTTAGCGDELGSSAVFDCLRSVSIEAIRTGINATPGLGFVEYTSIYRGWNPTSDGVTIPEPFLQMVLNSNIANIPLVSGDCDDEGTAFSLSNSNITTSSEFEDYITELCAGGNRIAVEPLFSAYPEDPTVGSPYDTGTKNNLTSQFKRLASISGDFFFEAPRRLFLQRIADKQPVYSYITKRMKSQPVLGAFHTSDLFNVFGPGDMTDYLIRFATTLDPNSGNTNVTEIQWPRYTLEGKKILTFLDGKVPLRIEEDTFRDEEIKTMTKFLLANPLP</sequence>
<organism evidence="1 2">
    <name type="scientific">Vararia minispora EC-137</name>
    <dbReference type="NCBI Taxonomy" id="1314806"/>
    <lineage>
        <taxon>Eukaryota</taxon>
        <taxon>Fungi</taxon>
        <taxon>Dikarya</taxon>
        <taxon>Basidiomycota</taxon>
        <taxon>Agaricomycotina</taxon>
        <taxon>Agaricomycetes</taxon>
        <taxon>Russulales</taxon>
        <taxon>Lachnocladiaceae</taxon>
        <taxon>Vararia</taxon>
    </lineage>
</organism>
<reference evidence="1" key="2">
    <citation type="journal article" date="2022" name="New Phytol.">
        <title>Evolutionary transition to the ectomycorrhizal habit in the genomes of a hyperdiverse lineage of mushroom-forming fungi.</title>
        <authorList>
            <person name="Looney B."/>
            <person name="Miyauchi S."/>
            <person name="Morin E."/>
            <person name="Drula E."/>
            <person name="Courty P.E."/>
            <person name="Kohler A."/>
            <person name="Kuo A."/>
            <person name="LaButti K."/>
            <person name="Pangilinan J."/>
            <person name="Lipzen A."/>
            <person name="Riley R."/>
            <person name="Andreopoulos W."/>
            <person name="He G."/>
            <person name="Johnson J."/>
            <person name="Nolan M."/>
            <person name="Tritt A."/>
            <person name="Barry K.W."/>
            <person name="Grigoriev I.V."/>
            <person name="Nagy L.G."/>
            <person name="Hibbett D."/>
            <person name="Henrissat B."/>
            <person name="Matheny P.B."/>
            <person name="Labbe J."/>
            <person name="Martin F.M."/>
        </authorList>
    </citation>
    <scope>NUCLEOTIDE SEQUENCE</scope>
    <source>
        <strain evidence="1">EC-137</strain>
    </source>
</reference>
<evidence type="ECO:0000313" key="1">
    <source>
        <dbReference type="EMBL" id="KAI0028025.1"/>
    </source>
</evidence>
<evidence type="ECO:0000313" key="2">
    <source>
        <dbReference type="Proteomes" id="UP000814128"/>
    </source>
</evidence>
<protein>
    <submittedName>
        <fullName evidence="1">Carotenoid ester lipase</fullName>
    </submittedName>
</protein>
<comment type="caution">
    <text evidence="1">The sequence shown here is derived from an EMBL/GenBank/DDBJ whole genome shotgun (WGS) entry which is preliminary data.</text>
</comment>
<gene>
    <name evidence="1" type="ORF">K488DRAFT_59738</name>
</gene>
<name>A0ACB8Q885_9AGAM</name>
<keyword evidence="2" id="KW-1185">Reference proteome</keyword>
<proteinExistence type="predicted"/>
<dbReference type="Proteomes" id="UP000814128">
    <property type="component" value="Unassembled WGS sequence"/>
</dbReference>
<dbReference type="EMBL" id="MU273802">
    <property type="protein sequence ID" value="KAI0028025.1"/>
    <property type="molecule type" value="Genomic_DNA"/>
</dbReference>
<reference evidence="1" key="1">
    <citation type="submission" date="2021-02" db="EMBL/GenBank/DDBJ databases">
        <authorList>
            <consortium name="DOE Joint Genome Institute"/>
            <person name="Ahrendt S."/>
            <person name="Looney B.P."/>
            <person name="Miyauchi S."/>
            <person name="Morin E."/>
            <person name="Drula E."/>
            <person name="Courty P.E."/>
            <person name="Chicoki N."/>
            <person name="Fauchery L."/>
            <person name="Kohler A."/>
            <person name="Kuo A."/>
            <person name="Labutti K."/>
            <person name="Pangilinan J."/>
            <person name="Lipzen A."/>
            <person name="Riley R."/>
            <person name="Andreopoulos W."/>
            <person name="He G."/>
            <person name="Johnson J."/>
            <person name="Barry K.W."/>
            <person name="Grigoriev I.V."/>
            <person name="Nagy L."/>
            <person name="Hibbett D."/>
            <person name="Henrissat B."/>
            <person name="Matheny P.B."/>
            <person name="Labbe J."/>
            <person name="Martin F."/>
        </authorList>
    </citation>
    <scope>NUCLEOTIDE SEQUENCE</scope>
    <source>
        <strain evidence="1">EC-137</strain>
    </source>
</reference>